<evidence type="ECO:0000256" key="4">
    <source>
        <dbReference type="SAM" id="MobiDB-lite"/>
    </source>
</evidence>
<evidence type="ECO:0000313" key="7">
    <source>
        <dbReference type="Proteomes" id="UP000594380"/>
    </source>
</evidence>
<dbReference type="InterPro" id="IPR002611">
    <property type="entry name" value="IstB_ATP-bd"/>
</dbReference>
<dbReference type="InterPro" id="IPR047661">
    <property type="entry name" value="IstB"/>
</dbReference>
<proteinExistence type="inferred from homology"/>
<dbReference type="NCBIfam" id="NF006038">
    <property type="entry name" value="PRK08181.1"/>
    <property type="match status" value="1"/>
</dbReference>
<keyword evidence="2" id="KW-0547">Nucleotide-binding</keyword>
<dbReference type="InterPro" id="IPR027417">
    <property type="entry name" value="P-loop_NTPase"/>
</dbReference>
<dbReference type="InterPro" id="IPR028350">
    <property type="entry name" value="DNAC/IstB-like"/>
</dbReference>
<sequence length="281" mass="31725">MNTAATYDAARLGLMLNELRLPTIGRLWPEFAQRSDKEGWQATRLLGALLEHELAERVKRRIERHRIESHLDPTKTLDTFNFSMVPMVSKAHVMALASGDSWLEKGATILLFGPPGGGKTHLGSAIGHALIDAGYRVLFTRTSEFVQKLQVARQSLQLPSMLAKLDHFDLIILDDLSYVRKDQAETSVLFELIAERYERRSLLITANQPFSGWNDVFPDPAMTVAAIDRLVHHSTIFELNVESYRRRKRHRQQGCTAASTTGSRATRSDNYGLLNSDNYPH</sequence>
<reference evidence="6 7" key="1">
    <citation type="submission" date="2020-02" db="EMBL/GenBank/DDBJ databases">
        <title>Paraburkholderia simonii sp. nov. and Paraburkholderia youngii sp. nov. Brazilian and Mexican Mimosa-associated rhizobia.</title>
        <authorList>
            <person name="Mavima L."/>
            <person name="Beukes C.W."/>
            <person name="Chan W.Y."/>
            <person name="Palmer M."/>
            <person name="De Meyer S.E."/>
            <person name="James E.K."/>
            <person name="Venter S.N."/>
            <person name="Steenkamp E.T."/>
        </authorList>
    </citation>
    <scope>NUCLEOTIDE SEQUENCE [LARGE SCALE GENOMIC DNA]</scope>
    <source>
        <strain evidence="6 7">JPY169</strain>
    </source>
</reference>
<dbReference type="EMBL" id="JAALDK010000003">
    <property type="protein sequence ID" value="NUY05685.1"/>
    <property type="molecule type" value="Genomic_DNA"/>
</dbReference>
<dbReference type="NCBIfam" id="NF038214">
    <property type="entry name" value="IS21_help_AAA"/>
    <property type="match status" value="1"/>
</dbReference>
<dbReference type="PANTHER" id="PTHR30050">
    <property type="entry name" value="CHROMOSOMAL REPLICATION INITIATOR PROTEIN DNAA"/>
    <property type="match status" value="1"/>
</dbReference>
<protein>
    <submittedName>
        <fullName evidence="6">ATP-binding protein</fullName>
    </submittedName>
</protein>
<name>A0A7Y6K967_9BURK</name>
<dbReference type="GeneID" id="301106496"/>
<dbReference type="InterPro" id="IPR020591">
    <property type="entry name" value="Chromosome_initiator_DnaA-like"/>
</dbReference>
<dbReference type="AlphaFoldDB" id="A0A7Y6K967"/>
<evidence type="ECO:0000256" key="3">
    <source>
        <dbReference type="ARBA" id="ARBA00022840"/>
    </source>
</evidence>
<dbReference type="Pfam" id="PF01695">
    <property type="entry name" value="IstB_IS21"/>
    <property type="match status" value="1"/>
</dbReference>
<dbReference type="GO" id="GO:0006260">
    <property type="term" value="P:DNA replication"/>
    <property type="evidence" value="ECO:0007669"/>
    <property type="project" value="TreeGrafter"/>
</dbReference>
<evidence type="ECO:0000313" key="6">
    <source>
        <dbReference type="EMBL" id="NUY05685.1"/>
    </source>
</evidence>
<dbReference type="GO" id="GO:0005524">
    <property type="term" value="F:ATP binding"/>
    <property type="evidence" value="ECO:0007669"/>
    <property type="project" value="UniProtKB-KW"/>
</dbReference>
<dbReference type="PANTHER" id="PTHR30050:SF4">
    <property type="entry name" value="ATP-BINDING PROTEIN RV3427C IN INSERTION SEQUENCE-RELATED"/>
    <property type="match status" value="1"/>
</dbReference>
<dbReference type="RefSeq" id="WP_176112197.1">
    <property type="nucleotide sequence ID" value="NZ_JAALDK010000003.1"/>
</dbReference>
<feature type="domain" description="AAA+ ATPase" evidence="5">
    <location>
        <begin position="105"/>
        <end position="237"/>
    </location>
</feature>
<comment type="caution">
    <text evidence="6">The sequence shown here is derived from an EMBL/GenBank/DDBJ whole genome shotgun (WGS) entry which is preliminary data.</text>
</comment>
<dbReference type="Proteomes" id="UP000594380">
    <property type="component" value="Unassembled WGS sequence"/>
</dbReference>
<feature type="compositionally biased region" description="Low complexity" evidence="4">
    <location>
        <begin position="256"/>
        <end position="265"/>
    </location>
</feature>
<evidence type="ECO:0000256" key="1">
    <source>
        <dbReference type="ARBA" id="ARBA00008059"/>
    </source>
</evidence>
<dbReference type="SUPFAM" id="SSF52540">
    <property type="entry name" value="P-loop containing nucleoside triphosphate hydrolases"/>
    <property type="match status" value="1"/>
</dbReference>
<accession>A0A7Y6K967</accession>
<dbReference type="InterPro" id="IPR003593">
    <property type="entry name" value="AAA+_ATPase"/>
</dbReference>
<evidence type="ECO:0000256" key="2">
    <source>
        <dbReference type="ARBA" id="ARBA00022741"/>
    </source>
</evidence>
<organism evidence="6 7">
    <name type="scientific">Paraburkholderia youngii</name>
    <dbReference type="NCBI Taxonomy" id="2782701"/>
    <lineage>
        <taxon>Bacteria</taxon>
        <taxon>Pseudomonadati</taxon>
        <taxon>Pseudomonadota</taxon>
        <taxon>Betaproteobacteria</taxon>
        <taxon>Burkholderiales</taxon>
        <taxon>Burkholderiaceae</taxon>
        <taxon>Paraburkholderia</taxon>
    </lineage>
</organism>
<dbReference type="Gene3D" id="3.40.50.300">
    <property type="entry name" value="P-loop containing nucleotide triphosphate hydrolases"/>
    <property type="match status" value="1"/>
</dbReference>
<gene>
    <name evidence="6" type="ORF">G5S42_39835</name>
</gene>
<evidence type="ECO:0000259" key="5">
    <source>
        <dbReference type="SMART" id="SM00382"/>
    </source>
</evidence>
<dbReference type="SMART" id="SM00382">
    <property type="entry name" value="AAA"/>
    <property type="match status" value="1"/>
</dbReference>
<keyword evidence="3 6" id="KW-0067">ATP-binding</keyword>
<dbReference type="CDD" id="cd00009">
    <property type="entry name" value="AAA"/>
    <property type="match status" value="1"/>
</dbReference>
<comment type="similarity">
    <text evidence="1">Belongs to the IS21/IS1162 putative ATP-binding protein family.</text>
</comment>
<feature type="region of interest" description="Disordered" evidence="4">
    <location>
        <begin position="248"/>
        <end position="281"/>
    </location>
</feature>
<dbReference type="PRINTS" id="PR00051">
    <property type="entry name" value="DNAA"/>
</dbReference>
<dbReference type="PIRSF" id="PIRSF003073">
    <property type="entry name" value="DNAC_TnpB_IstB"/>
    <property type="match status" value="1"/>
</dbReference>